<dbReference type="PROSITE" id="PS50011">
    <property type="entry name" value="PROTEIN_KINASE_DOM"/>
    <property type="match status" value="1"/>
</dbReference>
<feature type="domain" description="Protein kinase" evidence="3">
    <location>
        <begin position="53"/>
        <end position="282"/>
    </location>
</feature>
<dbReference type="Proteomes" id="UP001163823">
    <property type="component" value="Chromosome 12"/>
</dbReference>
<dbReference type="KEGG" id="qsa:O6P43_029621"/>
<sequence length="282" mass="32458">MKPSHQTRTQSNQTQIRSTNSLELNPITIYNNFSFDLYSRISMTELTAATKNFSPDLIIGHGSFSLVYQGRLSNGVVVAVKKLNSYDFQGLREFRAEMETLGKLRHRNILPLVGYCESDDNRLLVFKYMERGNLNQWLYDTSSVENEKISYSRFPLSWETRIKIIRGTMGYLPPEYRNGCSVLTMKSDVYSFGVLMLEIATGQLPDSLFVINGEEVRMVDWAIKMVAQNLQIQMVDPNIARNRLIEANVKEYFKIACMCTPDSLRERPVMTEIVHLLNQNLL</sequence>
<dbReference type="AlphaFoldDB" id="A0AAD7L0N8"/>
<dbReference type="InterPro" id="IPR017441">
    <property type="entry name" value="Protein_kinase_ATP_BS"/>
</dbReference>
<dbReference type="GO" id="GO:0005524">
    <property type="term" value="F:ATP binding"/>
    <property type="evidence" value="ECO:0007669"/>
    <property type="project" value="UniProtKB-UniRule"/>
</dbReference>
<reference evidence="4" key="1">
    <citation type="journal article" date="2023" name="Science">
        <title>Elucidation of the pathway for biosynthesis of saponin adjuvants from the soapbark tree.</title>
        <authorList>
            <person name="Reed J."/>
            <person name="Orme A."/>
            <person name="El-Demerdash A."/>
            <person name="Owen C."/>
            <person name="Martin L.B.B."/>
            <person name="Misra R.C."/>
            <person name="Kikuchi S."/>
            <person name="Rejzek M."/>
            <person name="Martin A.C."/>
            <person name="Harkess A."/>
            <person name="Leebens-Mack J."/>
            <person name="Louveau T."/>
            <person name="Stephenson M.J."/>
            <person name="Osbourn A."/>
        </authorList>
    </citation>
    <scope>NUCLEOTIDE SEQUENCE</scope>
    <source>
        <strain evidence="4">S10</strain>
    </source>
</reference>
<proteinExistence type="predicted"/>
<dbReference type="SUPFAM" id="SSF56112">
    <property type="entry name" value="Protein kinase-like (PK-like)"/>
    <property type="match status" value="1"/>
</dbReference>
<keyword evidence="2" id="KW-0067">ATP-binding</keyword>
<dbReference type="InterPro" id="IPR001245">
    <property type="entry name" value="Ser-Thr/Tyr_kinase_cat_dom"/>
</dbReference>
<dbReference type="GO" id="GO:0004672">
    <property type="term" value="F:protein kinase activity"/>
    <property type="evidence" value="ECO:0007669"/>
    <property type="project" value="InterPro"/>
</dbReference>
<keyword evidence="2" id="KW-0547">Nucleotide-binding</keyword>
<dbReference type="Gene3D" id="3.30.200.20">
    <property type="entry name" value="Phosphorylase Kinase, domain 1"/>
    <property type="match status" value="1"/>
</dbReference>
<evidence type="ECO:0000313" key="4">
    <source>
        <dbReference type="EMBL" id="KAJ7949262.1"/>
    </source>
</evidence>
<dbReference type="PANTHER" id="PTHR48006:SF47">
    <property type="entry name" value="PHYTOSULFOKINE RECEPTOR 2-LIKE"/>
    <property type="match status" value="1"/>
</dbReference>
<name>A0AAD7L0N8_QUISA</name>
<keyword evidence="4" id="KW-0418">Kinase</keyword>
<keyword evidence="5" id="KW-1185">Reference proteome</keyword>
<dbReference type="InterPro" id="IPR000719">
    <property type="entry name" value="Prot_kinase_dom"/>
</dbReference>
<evidence type="ECO:0000259" key="3">
    <source>
        <dbReference type="PROSITE" id="PS50011"/>
    </source>
</evidence>
<dbReference type="PANTHER" id="PTHR48006">
    <property type="entry name" value="LEUCINE-RICH REPEAT-CONTAINING PROTEIN DDB_G0281931-RELATED"/>
    <property type="match status" value="1"/>
</dbReference>
<dbReference type="EMBL" id="JARAOO010000012">
    <property type="protein sequence ID" value="KAJ7949262.1"/>
    <property type="molecule type" value="Genomic_DNA"/>
</dbReference>
<dbReference type="PROSITE" id="PS00107">
    <property type="entry name" value="PROTEIN_KINASE_ATP"/>
    <property type="match status" value="1"/>
</dbReference>
<evidence type="ECO:0000256" key="1">
    <source>
        <dbReference type="ARBA" id="ARBA00004479"/>
    </source>
</evidence>
<dbReference type="GO" id="GO:0016020">
    <property type="term" value="C:membrane"/>
    <property type="evidence" value="ECO:0007669"/>
    <property type="project" value="UniProtKB-SubCell"/>
</dbReference>
<feature type="binding site" evidence="2">
    <location>
        <position position="82"/>
    </location>
    <ligand>
        <name>ATP</name>
        <dbReference type="ChEBI" id="CHEBI:30616"/>
    </ligand>
</feature>
<comment type="subcellular location">
    <subcellularLocation>
        <location evidence="1">Membrane</location>
        <topology evidence="1">Single-pass type I membrane protein</topology>
    </subcellularLocation>
</comment>
<accession>A0AAD7L0N8</accession>
<dbReference type="FunFam" id="3.30.200.20:FF:000745">
    <property type="entry name" value="Phytosulfokine receptor 2"/>
    <property type="match status" value="1"/>
</dbReference>
<keyword evidence="4" id="KW-0675">Receptor</keyword>
<keyword evidence="4" id="KW-0808">Transferase</keyword>
<evidence type="ECO:0000313" key="5">
    <source>
        <dbReference type="Proteomes" id="UP001163823"/>
    </source>
</evidence>
<organism evidence="4 5">
    <name type="scientific">Quillaja saponaria</name>
    <name type="common">Soap bark tree</name>
    <dbReference type="NCBI Taxonomy" id="32244"/>
    <lineage>
        <taxon>Eukaryota</taxon>
        <taxon>Viridiplantae</taxon>
        <taxon>Streptophyta</taxon>
        <taxon>Embryophyta</taxon>
        <taxon>Tracheophyta</taxon>
        <taxon>Spermatophyta</taxon>
        <taxon>Magnoliopsida</taxon>
        <taxon>eudicotyledons</taxon>
        <taxon>Gunneridae</taxon>
        <taxon>Pentapetalae</taxon>
        <taxon>rosids</taxon>
        <taxon>fabids</taxon>
        <taxon>Fabales</taxon>
        <taxon>Quillajaceae</taxon>
        <taxon>Quillaja</taxon>
    </lineage>
</organism>
<dbReference type="Pfam" id="PF07714">
    <property type="entry name" value="PK_Tyr_Ser-Thr"/>
    <property type="match status" value="2"/>
</dbReference>
<dbReference type="InterPro" id="IPR051824">
    <property type="entry name" value="LRR_Rcpt-Like_S/T_Kinase"/>
</dbReference>
<comment type="caution">
    <text evidence="4">The sequence shown here is derived from an EMBL/GenBank/DDBJ whole genome shotgun (WGS) entry which is preliminary data.</text>
</comment>
<evidence type="ECO:0000256" key="2">
    <source>
        <dbReference type="PROSITE-ProRule" id="PRU10141"/>
    </source>
</evidence>
<dbReference type="InterPro" id="IPR011009">
    <property type="entry name" value="Kinase-like_dom_sf"/>
</dbReference>
<protein>
    <submittedName>
        <fullName evidence="4">Receptor-like kinase</fullName>
    </submittedName>
</protein>
<gene>
    <name evidence="4" type="ORF">O6P43_029621</name>
</gene>
<dbReference type="Gene3D" id="1.10.510.10">
    <property type="entry name" value="Transferase(Phosphotransferase) domain 1"/>
    <property type="match status" value="1"/>
</dbReference>